<dbReference type="AlphaFoldDB" id="A0A7M5XLG4"/>
<dbReference type="OrthoDB" id="10071234at2759"/>
<name>A0A7M5XLG4_9CNID</name>
<proteinExistence type="predicted"/>
<dbReference type="RefSeq" id="XP_066922344.1">
    <property type="nucleotide sequence ID" value="XM_067066243.1"/>
</dbReference>
<reference evidence="2" key="1">
    <citation type="submission" date="2021-01" db="UniProtKB">
        <authorList>
            <consortium name="EnsemblMetazoa"/>
        </authorList>
    </citation>
    <scope>IDENTIFICATION</scope>
</reference>
<feature type="region of interest" description="Disordered" evidence="1">
    <location>
        <begin position="1"/>
        <end position="123"/>
    </location>
</feature>
<dbReference type="GeneID" id="136809707"/>
<evidence type="ECO:0000313" key="2">
    <source>
        <dbReference type="EnsemblMetazoa" id="CLYHEMP025500.1"/>
    </source>
</evidence>
<dbReference type="EnsemblMetazoa" id="CLYHEMT025500.1">
    <property type="protein sequence ID" value="CLYHEMP025500.1"/>
    <property type="gene ID" value="CLYHEMG025500"/>
</dbReference>
<feature type="compositionally biased region" description="Polar residues" evidence="1">
    <location>
        <begin position="47"/>
        <end position="56"/>
    </location>
</feature>
<evidence type="ECO:0000256" key="1">
    <source>
        <dbReference type="SAM" id="MobiDB-lite"/>
    </source>
</evidence>
<keyword evidence="3" id="KW-1185">Reference proteome</keyword>
<protein>
    <submittedName>
        <fullName evidence="2">Uncharacterized protein</fullName>
    </submittedName>
</protein>
<organism evidence="2 3">
    <name type="scientific">Clytia hemisphaerica</name>
    <dbReference type="NCBI Taxonomy" id="252671"/>
    <lineage>
        <taxon>Eukaryota</taxon>
        <taxon>Metazoa</taxon>
        <taxon>Cnidaria</taxon>
        <taxon>Hydrozoa</taxon>
        <taxon>Hydroidolina</taxon>
        <taxon>Leptothecata</taxon>
        <taxon>Obeliida</taxon>
        <taxon>Clytiidae</taxon>
        <taxon>Clytia</taxon>
    </lineage>
</organism>
<sequence>MSGEDYVHGINKMKRPATKVMAPPGGASQINIFGGAEAAPAHRVSAGQAQRNQSSIFGGDPPEQKAAPAKPTPAPAAQPSTQAAPTKSSITAPPENPTAPDGGRASSRVLAPPGGKTSINLFG</sequence>
<evidence type="ECO:0000313" key="3">
    <source>
        <dbReference type="Proteomes" id="UP000594262"/>
    </source>
</evidence>
<feature type="compositionally biased region" description="Low complexity" evidence="1">
    <location>
        <begin position="77"/>
        <end position="87"/>
    </location>
</feature>
<accession>A0A7M5XLG4</accession>
<dbReference type="Proteomes" id="UP000594262">
    <property type="component" value="Unplaced"/>
</dbReference>